<dbReference type="GO" id="GO:0008233">
    <property type="term" value="F:peptidase activity"/>
    <property type="evidence" value="ECO:0007669"/>
    <property type="project" value="UniProtKB-KW"/>
</dbReference>
<dbReference type="InterPro" id="IPR007863">
    <property type="entry name" value="Peptidase_M16_C"/>
</dbReference>
<dbReference type="InterPro" id="IPR011249">
    <property type="entry name" value="Metalloenz_LuxS/M16"/>
</dbReference>
<accession>A0A383S0U4</accession>
<evidence type="ECO:0000259" key="1">
    <source>
        <dbReference type="Pfam" id="PF00675"/>
    </source>
</evidence>
<name>A0A383S0U4_9PSED</name>
<dbReference type="Pfam" id="PF05193">
    <property type="entry name" value="Peptidase_M16_C"/>
    <property type="match status" value="1"/>
</dbReference>
<evidence type="ECO:0000313" key="4">
    <source>
        <dbReference type="Proteomes" id="UP000263595"/>
    </source>
</evidence>
<proteinExistence type="predicted"/>
<dbReference type="InterPro" id="IPR050361">
    <property type="entry name" value="MPP/UQCRC_Complex"/>
</dbReference>
<dbReference type="GO" id="GO:0006508">
    <property type="term" value="P:proteolysis"/>
    <property type="evidence" value="ECO:0007669"/>
    <property type="project" value="UniProtKB-KW"/>
</dbReference>
<dbReference type="RefSeq" id="WP_119146570.1">
    <property type="nucleotide sequence ID" value="NZ_CBCSFL010000035.1"/>
</dbReference>
<dbReference type="PANTHER" id="PTHR11851:SF224">
    <property type="entry name" value="PROCESSING PROTEASE"/>
    <property type="match status" value="1"/>
</dbReference>
<feature type="domain" description="Peptidase M16 N-terminal" evidence="1">
    <location>
        <begin position="72"/>
        <end position="206"/>
    </location>
</feature>
<organism evidence="3 4">
    <name type="scientific">Pseudomonas reidholzensis</name>
    <dbReference type="NCBI Taxonomy" id="1785162"/>
    <lineage>
        <taxon>Bacteria</taxon>
        <taxon>Pseudomonadati</taxon>
        <taxon>Pseudomonadota</taxon>
        <taxon>Gammaproteobacteria</taxon>
        <taxon>Pseudomonadales</taxon>
        <taxon>Pseudomonadaceae</taxon>
        <taxon>Pseudomonas</taxon>
    </lineage>
</organism>
<dbReference type="OrthoDB" id="7022030at2"/>
<feature type="domain" description="Peptidase M16 C-terminal" evidence="2">
    <location>
        <begin position="213"/>
        <end position="387"/>
    </location>
</feature>
<evidence type="ECO:0000313" key="3">
    <source>
        <dbReference type="EMBL" id="SYX92970.1"/>
    </source>
</evidence>
<dbReference type="Pfam" id="PF00675">
    <property type="entry name" value="Peptidase_M16"/>
    <property type="match status" value="1"/>
</dbReference>
<sequence length="469" mass="50615">MSRSIAIENLPTGACASAFSAIAEADLARLTSTHGLDLGRFEPIDRNVQHWQTEGGSRVRFAPSHEQPMFDLVLRFSAGATLDGERPGLAALTLYMLDQGTQQRDAAAFAQALEGLGAIMTRTVALEHATITLRGLSAETLRNDALALLMEMLAQPAFDAAALDKLKARLLVAVQSADASLHRRIQTELISQLFADHPYATSLYGTEQAIAEVTPAMLHTFHRRAYSANNLHIGLVGDMSREAAQQIISRLTQALPQGWAAAALPPVAINLPKQSHIDWPGTSNRMALALPIKVSPSDPQHPALLMANEILGSGIDSRLMRELRTRLALTYSVESDLKLLTEGGFMVVSWDVEPAFRDASRERVLQLIRCLIEQGPSAGELQLALNQFAGKLLDSMSDNGQLASGLASHSQQGQPADHLSTYLGKLAELTPDDIRAAARRWLDIDHAVFVSGGPNAAQRPLPEPAVVGH</sequence>
<keyword evidence="4" id="KW-1185">Reference proteome</keyword>
<gene>
    <name evidence="3" type="ORF">CCOS865_05264</name>
</gene>
<dbReference type="GO" id="GO:0046872">
    <property type="term" value="F:metal ion binding"/>
    <property type="evidence" value="ECO:0007669"/>
    <property type="project" value="InterPro"/>
</dbReference>
<evidence type="ECO:0000259" key="2">
    <source>
        <dbReference type="Pfam" id="PF05193"/>
    </source>
</evidence>
<dbReference type="AlphaFoldDB" id="A0A383S0U4"/>
<dbReference type="InterPro" id="IPR011765">
    <property type="entry name" value="Pept_M16_N"/>
</dbReference>
<dbReference type="PANTHER" id="PTHR11851">
    <property type="entry name" value="METALLOPROTEASE"/>
    <property type="match status" value="1"/>
</dbReference>
<protein>
    <submittedName>
        <fullName evidence="3">Putative zinc protease-like protein y4wB</fullName>
    </submittedName>
</protein>
<reference evidence="4" key="1">
    <citation type="submission" date="2018-08" db="EMBL/GenBank/DDBJ databases">
        <authorList>
            <person name="Blom J."/>
        </authorList>
    </citation>
    <scope>NUCLEOTIDE SEQUENCE [LARGE SCALE GENOMIC DNA]</scope>
    <source>
        <strain evidence="4">CCOS 865</strain>
    </source>
</reference>
<keyword evidence="3" id="KW-0645">Protease</keyword>
<dbReference type="Proteomes" id="UP000263595">
    <property type="component" value="Unassembled WGS sequence"/>
</dbReference>
<dbReference type="Gene3D" id="3.30.830.10">
    <property type="entry name" value="Metalloenzyme, LuxS/M16 peptidase-like"/>
    <property type="match status" value="2"/>
</dbReference>
<keyword evidence="3" id="KW-0378">Hydrolase</keyword>
<dbReference type="EMBL" id="UNOZ01000039">
    <property type="protein sequence ID" value="SYX92970.1"/>
    <property type="molecule type" value="Genomic_DNA"/>
</dbReference>
<dbReference type="SUPFAM" id="SSF63411">
    <property type="entry name" value="LuxS/MPP-like metallohydrolase"/>
    <property type="match status" value="2"/>
</dbReference>